<reference evidence="7" key="1">
    <citation type="submission" date="2015-07" db="EMBL/GenBank/DDBJ databases">
        <title>Draft genome sequence of Acetobacterium bakii DSM 8293, a potential psychrophilic chemical producer through syngas fermentation.</title>
        <authorList>
            <person name="Song Y."/>
            <person name="Hwang S."/>
            <person name="Cho B.-K."/>
        </authorList>
    </citation>
    <scope>NUCLEOTIDE SEQUENCE [LARGE SCALE GENOMIC DNA]</scope>
    <source>
        <strain evidence="7">DSM 8239</strain>
    </source>
</reference>
<dbReference type="SFLD" id="SFLDS00029">
    <property type="entry name" value="Radical_SAM"/>
    <property type="match status" value="1"/>
</dbReference>
<evidence type="ECO:0000259" key="5">
    <source>
        <dbReference type="PROSITE" id="PS51918"/>
    </source>
</evidence>
<keyword evidence="7" id="KW-1185">Reference proteome</keyword>
<dbReference type="Gene3D" id="3.20.20.70">
    <property type="entry name" value="Aldolase class I"/>
    <property type="match status" value="1"/>
</dbReference>
<evidence type="ECO:0000256" key="3">
    <source>
        <dbReference type="ARBA" id="ARBA00023004"/>
    </source>
</evidence>
<keyword evidence="3" id="KW-0408">Iron</keyword>
<evidence type="ECO:0000256" key="1">
    <source>
        <dbReference type="ARBA" id="ARBA00022691"/>
    </source>
</evidence>
<dbReference type="STRING" id="52689.AKG39_18955"/>
<gene>
    <name evidence="6" type="ORF">AKG39_18955</name>
</gene>
<evidence type="ECO:0000313" key="6">
    <source>
        <dbReference type="EMBL" id="KNZ40209.1"/>
    </source>
</evidence>
<keyword evidence="1" id="KW-0949">S-adenosyl-L-methionine</keyword>
<accession>A0A0L6TVA5</accession>
<protein>
    <submittedName>
        <fullName evidence="6">Radical SAM protein</fullName>
    </submittedName>
</protein>
<feature type="domain" description="Radical SAM core" evidence="5">
    <location>
        <begin position="54"/>
        <end position="268"/>
    </location>
</feature>
<evidence type="ECO:0000256" key="2">
    <source>
        <dbReference type="ARBA" id="ARBA00022723"/>
    </source>
</evidence>
<dbReference type="AlphaFoldDB" id="A0A0L6TVA5"/>
<keyword evidence="4" id="KW-0411">Iron-sulfur</keyword>
<dbReference type="InterPro" id="IPR006638">
    <property type="entry name" value="Elp3/MiaA/NifB-like_rSAM"/>
</dbReference>
<name>A0A0L6TVA5_9FIRM</name>
<sequence length="332" mass="36506">MENHSTLISRAKESALSGKILDKRDVMALLEIDPNSDACKELGQAARYVAAKVCNNKAYLWAAIGIDYRACPMNCDYCSLGESWGLVRNESELTEDEVIQMAEKYVHEGVKWIVLRTTQFYSFEKLMDLARKIKSVVAGNYQLVANAGEFNESTANKLVDAGFEYIYHTVRLREGINTKFDPEERKKTLKAIQRSSLNLVSLIEPIGVEHSNEEIADSFFNAIKYGAVVTGAMARVPVKGTPLGELPGLSNQRLAQIIAVSRLAAGVHAPDICVHPASELAIAWGANVAVVESGSIPRDTCCSSKEVWNGFDPETAQKWFHAGGYEAISNED</sequence>
<dbReference type="SUPFAM" id="SSF102114">
    <property type="entry name" value="Radical SAM enzymes"/>
    <property type="match status" value="1"/>
</dbReference>
<dbReference type="InterPro" id="IPR007197">
    <property type="entry name" value="rSAM"/>
</dbReference>
<evidence type="ECO:0000313" key="7">
    <source>
        <dbReference type="Proteomes" id="UP000036873"/>
    </source>
</evidence>
<keyword evidence="2" id="KW-0479">Metal-binding</keyword>
<dbReference type="SMART" id="SM00729">
    <property type="entry name" value="Elp3"/>
    <property type="match status" value="1"/>
</dbReference>
<evidence type="ECO:0000256" key="4">
    <source>
        <dbReference type="ARBA" id="ARBA00023014"/>
    </source>
</evidence>
<dbReference type="Pfam" id="PF04055">
    <property type="entry name" value="Radical_SAM"/>
    <property type="match status" value="1"/>
</dbReference>
<dbReference type="EMBL" id="LGYO01000077">
    <property type="protein sequence ID" value="KNZ40209.1"/>
    <property type="molecule type" value="Genomic_DNA"/>
</dbReference>
<dbReference type="InterPro" id="IPR058240">
    <property type="entry name" value="rSAM_sf"/>
</dbReference>
<dbReference type="Proteomes" id="UP000036873">
    <property type="component" value="Unassembled WGS sequence"/>
</dbReference>
<dbReference type="OrthoDB" id="5405220at2"/>
<dbReference type="CDD" id="cd01335">
    <property type="entry name" value="Radical_SAM"/>
    <property type="match status" value="1"/>
</dbReference>
<organism evidence="6 7">
    <name type="scientific">Acetobacterium bakii</name>
    <dbReference type="NCBI Taxonomy" id="52689"/>
    <lineage>
        <taxon>Bacteria</taxon>
        <taxon>Bacillati</taxon>
        <taxon>Bacillota</taxon>
        <taxon>Clostridia</taxon>
        <taxon>Eubacteriales</taxon>
        <taxon>Eubacteriaceae</taxon>
        <taxon>Acetobacterium</taxon>
    </lineage>
</organism>
<dbReference type="GO" id="GO:0016740">
    <property type="term" value="F:transferase activity"/>
    <property type="evidence" value="ECO:0007669"/>
    <property type="project" value="TreeGrafter"/>
</dbReference>
<dbReference type="InterPro" id="IPR034422">
    <property type="entry name" value="HydE/PylB-like"/>
</dbReference>
<dbReference type="PANTHER" id="PTHR43726">
    <property type="entry name" value="3-METHYLORNITHINE SYNTHASE"/>
    <property type="match status" value="1"/>
</dbReference>
<dbReference type="GO" id="GO:0051536">
    <property type="term" value="F:iron-sulfur cluster binding"/>
    <property type="evidence" value="ECO:0007669"/>
    <property type="project" value="UniProtKB-KW"/>
</dbReference>
<dbReference type="RefSeq" id="WP_050741976.1">
    <property type="nucleotide sequence ID" value="NZ_RXYC01000001.1"/>
</dbReference>
<proteinExistence type="predicted"/>
<dbReference type="PROSITE" id="PS51918">
    <property type="entry name" value="RADICAL_SAM"/>
    <property type="match status" value="1"/>
</dbReference>
<comment type="caution">
    <text evidence="6">The sequence shown here is derived from an EMBL/GenBank/DDBJ whole genome shotgun (WGS) entry which is preliminary data.</text>
</comment>
<dbReference type="GO" id="GO:0046872">
    <property type="term" value="F:metal ion binding"/>
    <property type="evidence" value="ECO:0007669"/>
    <property type="project" value="UniProtKB-KW"/>
</dbReference>
<dbReference type="InterPro" id="IPR013785">
    <property type="entry name" value="Aldolase_TIM"/>
</dbReference>
<dbReference type="PANTHER" id="PTHR43726:SF1">
    <property type="entry name" value="BIOTIN SYNTHASE"/>
    <property type="match status" value="1"/>
</dbReference>